<dbReference type="Proteomes" id="UP000503011">
    <property type="component" value="Chromosome"/>
</dbReference>
<name>A0A6F8YR38_9ACTN</name>
<sequence length="120" mass="13081">MARGVLLVISEPVSEAKEAEYNDWYDNVHLKEVLGLAGFTAARRFQVSQQQLVSQGGHEGVTSKFPHKYVAVYEVEADDLGVATNSLNEHGRELTASDAMAYDRTVAVLLEEISSRGLAG</sequence>
<protein>
    <recommendedName>
        <fullName evidence="3">EthD domain-containing protein</fullName>
    </recommendedName>
</protein>
<dbReference type="KEGG" id="psuu:Psuf_058770"/>
<dbReference type="InterPro" id="IPR011008">
    <property type="entry name" value="Dimeric_a/b-barrel"/>
</dbReference>
<evidence type="ECO:0008006" key="3">
    <source>
        <dbReference type="Google" id="ProtNLM"/>
    </source>
</evidence>
<gene>
    <name evidence="1" type="ORF">Psuf_058770</name>
</gene>
<dbReference type="RefSeq" id="WP_173160054.1">
    <property type="nucleotide sequence ID" value="NZ_AP022871.1"/>
</dbReference>
<dbReference type="SUPFAM" id="SSF54909">
    <property type="entry name" value="Dimeric alpha+beta barrel"/>
    <property type="match status" value="1"/>
</dbReference>
<evidence type="ECO:0000313" key="2">
    <source>
        <dbReference type="Proteomes" id="UP000503011"/>
    </source>
</evidence>
<keyword evidence="2" id="KW-1185">Reference proteome</keyword>
<reference evidence="1 2" key="2">
    <citation type="submission" date="2020-03" db="EMBL/GenBank/DDBJ databases">
        <authorList>
            <person name="Ichikawa N."/>
            <person name="Kimura A."/>
            <person name="Kitahashi Y."/>
            <person name="Uohara A."/>
        </authorList>
    </citation>
    <scope>NUCLEOTIDE SEQUENCE [LARGE SCALE GENOMIC DNA]</scope>
    <source>
        <strain evidence="1 2">NBRC 105367</strain>
    </source>
</reference>
<reference evidence="1 2" key="1">
    <citation type="submission" date="2020-03" db="EMBL/GenBank/DDBJ databases">
        <title>Whole genome shotgun sequence of Phytohabitans suffuscus NBRC 105367.</title>
        <authorList>
            <person name="Komaki H."/>
            <person name="Tamura T."/>
        </authorList>
    </citation>
    <scope>NUCLEOTIDE SEQUENCE [LARGE SCALE GENOMIC DNA]</scope>
    <source>
        <strain evidence="1 2">NBRC 105367</strain>
    </source>
</reference>
<accession>A0A6F8YR38</accession>
<evidence type="ECO:0000313" key="1">
    <source>
        <dbReference type="EMBL" id="BCB88564.1"/>
    </source>
</evidence>
<dbReference type="AlphaFoldDB" id="A0A6F8YR38"/>
<dbReference type="EMBL" id="AP022871">
    <property type="protein sequence ID" value="BCB88564.1"/>
    <property type="molecule type" value="Genomic_DNA"/>
</dbReference>
<organism evidence="1 2">
    <name type="scientific">Phytohabitans suffuscus</name>
    <dbReference type="NCBI Taxonomy" id="624315"/>
    <lineage>
        <taxon>Bacteria</taxon>
        <taxon>Bacillati</taxon>
        <taxon>Actinomycetota</taxon>
        <taxon>Actinomycetes</taxon>
        <taxon>Micromonosporales</taxon>
        <taxon>Micromonosporaceae</taxon>
    </lineage>
</organism>
<proteinExistence type="predicted"/>